<keyword evidence="3" id="KW-1185">Reference proteome</keyword>
<dbReference type="AlphaFoldDB" id="A0AAV5URG7"/>
<evidence type="ECO:0000256" key="1">
    <source>
        <dbReference type="SAM" id="Phobius"/>
    </source>
</evidence>
<keyword evidence="1" id="KW-0812">Transmembrane</keyword>
<reference evidence="2" key="1">
    <citation type="submission" date="2023-10" db="EMBL/GenBank/DDBJ databases">
        <title>Genome assembly of Pristionchus species.</title>
        <authorList>
            <person name="Yoshida K."/>
            <person name="Sommer R.J."/>
        </authorList>
    </citation>
    <scope>NUCLEOTIDE SEQUENCE</scope>
    <source>
        <strain evidence="2">RS5133</strain>
    </source>
</reference>
<proteinExistence type="predicted"/>
<dbReference type="PANTHER" id="PTHR31552:SF31">
    <property type="entry name" value="SERPENTINE RECEPTOR CLASS GAMMA"/>
    <property type="match status" value="1"/>
</dbReference>
<name>A0AAV5URG7_9BILA</name>
<evidence type="ECO:0000313" key="2">
    <source>
        <dbReference type="EMBL" id="GMT09721.1"/>
    </source>
</evidence>
<comment type="caution">
    <text evidence="2">The sequence shown here is derived from an EMBL/GenBank/DDBJ whole genome shotgun (WGS) entry which is preliminary data.</text>
</comment>
<dbReference type="PANTHER" id="PTHR31552">
    <property type="entry name" value="SERPENTINE RECEPTOR CLASS GAMMA"/>
    <property type="match status" value="1"/>
</dbReference>
<evidence type="ECO:0000313" key="3">
    <source>
        <dbReference type="Proteomes" id="UP001432322"/>
    </source>
</evidence>
<feature type="transmembrane region" description="Helical" evidence="1">
    <location>
        <begin position="163"/>
        <end position="183"/>
    </location>
</feature>
<feature type="transmembrane region" description="Helical" evidence="1">
    <location>
        <begin position="69"/>
        <end position="93"/>
    </location>
</feature>
<feature type="transmembrane region" description="Helical" evidence="1">
    <location>
        <begin position="6"/>
        <end position="25"/>
    </location>
</feature>
<organism evidence="2 3">
    <name type="scientific">Pristionchus fissidentatus</name>
    <dbReference type="NCBI Taxonomy" id="1538716"/>
    <lineage>
        <taxon>Eukaryota</taxon>
        <taxon>Metazoa</taxon>
        <taxon>Ecdysozoa</taxon>
        <taxon>Nematoda</taxon>
        <taxon>Chromadorea</taxon>
        <taxon>Rhabditida</taxon>
        <taxon>Rhabditina</taxon>
        <taxon>Diplogasteromorpha</taxon>
        <taxon>Diplogasteroidea</taxon>
        <taxon>Neodiplogasteridae</taxon>
        <taxon>Pristionchus</taxon>
    </lineage>
</organism>
<sequence length="230" mass="25841">MSGWPEVIPDIVLASLYSVLLIRIITSPDSYFRTPFFTFFIITGVYNILAVVTYHVVVQFPYTENNPTVYIFKACFAANTLGAIASTIGKVYISIHRFFVLRTRDFSERVIQPTYFKNSPSSPTICALLSIVPIWPAGYQTVQVNGQDIITALSYNATLTMKIISVSFYLLYIVVNGVFTVLASRELVNMQRIMKGDAVTSRSLFLHQRNMFIIVLACSLSHLLKAAQQV</sequence>
<keyword evidence="1" id="KW-0472">Membrane</keyword>
<dbReference type="EMBL" id="BTSY01000001">
    <property type="protein sequence ID" value="GMT09721.1"/>
    <property type="molecule type" value="Genomic_DNA"/>
</dbReference>
<accession>A0AAV5URG7</accession>
<dbReference type="Proteomes" id="UP001432322">
    <property type="component" value="Unassembled WGS sequence"/>
</dbReference>
<feature type="non-terminal residue" evidence="2">
    <location>
        <position position="230"/>
    </location>
</feature>
<feature type="transmembrane region" description="Helical" evidence="1">
    <location>
        <begin position="37"/>
        <end position="57"/>
    </location>
</feature>
<protein>
    <recommendedName>
        <fullName evidence="4">G protein-coupled receptor</fullName>
    </recommendedName>
</protein>
<gene>
    <name evidence="2" type="ORF">PFISCL1PPCAC_1018</name>
</gene>
<evidence type="ECO:0008006" key="4">
    <source>
        <dbReference type="Google" id="ProtNLM"/>
    </source>
</evidence>
<keyword evidence="1" id="KW-1133">Transmembrane helix</keyword>